<name>A0A7X2Z6I6_9BACL</name>
<accession>A0A7X2Z6I6</accession>
<dbReference type="RefSeq" id="WP_054799933.1">
    <property type="nucleotide sequence ID" value="NZ_JARTHJ010000001.1"/>
</dbReference>
<feature type="chain" id="PRO_5031374757" description="NEAT domain-containing protein" evidence="1">
    <location>
        <begin position="29"/>
        <end position="130"/>
    </location>
</feature>
<evidence type="ECO:0000313" key="2">
    <source>
        <dbReference type="EMBL" id="MUG69182.1"/>
    </source>
</evidence>
<protein>
    <recommendedName>
        <fullName evidence="4">NEAT domain-containing protein</fullName>
    </recommendedName>
</protein>
<keyword evidence="3" id="KW-1185">Reference proteome</keyword>
<sequence length="130" mass="14224">MRMSMKKTFSMMLMLFVFALALAVPAFAAASNYEFLDAAGNPSPHASSFTNDAVVSGSTVTVHYDTDYIYGLKVYNSATDAYDTITGTVSGDFIYFTFDVADFEENLPVQLGVNAGPHSGYMNLQIKWNL</sequence>
<reference evidence="2 3" key="1">
    <citation type="submission" date="2019-11" db="EMBL/GenBank/DDBJ databases">
        <title>Draft genome sequences of five Paenibacillus species of dairy origin.</title>
        <authorList>
            <person name="Olajide A.M."/>
            <person name="Chen S."/>
            <person name="Lapointe G."/>
        </authorList>
    </citation>
    <scope>NUCLEOTIDE SEQUENCE [LARGE SCALE GENOMIC DNA]</scope>
    <source>
        <strain evidence="2 3">2CS3</strain>
    </source>
</reference>
<dbReference type="EMBL" id="WNZX01000001">
    <property type="protein sequence ID" value="MUG69182.1"/>
    <property type="molecule type" value="Genomic_DNA"/>
</dbReference>
<gene>
    <name evidence="2" type="ORF">GNP93_00685</name>
</gene>
<proteinExistence type="predicted"/>
<dbReference type="Proteomes" id="UP000450917">
    <property type="component" value="Unassembled WGS sequence"/>
</dbReference>
<evidence type="ECO:0008006" key="4">
    <source>
        <dbReference type="Google" id="ProtNLM"/>
    </source>
</evidence>
<evidence type="ECO:0000313" key="3">
    <source>
        <dbReference type="Proteomes" id="UP000450917"/>
    </source>
</evidence>
<comment type="caution">
    <text evidence="2">The sequence shown here is derived from an EMBL/GenBank/DDBJ whole genome shotgun (WGS) entry which is preliminary data.</text>
</comment>
<organism evidence="2 3">
    <name type="scientific">Paenibacillus validus</name>
    <dbReference type="NCBI Taxonomy" id="44253"/>
    <lineage>
        <taxon>Bacteria</taxon>
        <taxon>Bacillati</taxon>
        <taxon>Bacillota</taxon>
        <taxon>Bacilli</taxon>
        <taxon>Bacillales</taxon>
        <taxon>Paenibacillaceae</taxon>
        <taxon>Paenibacillus</taxon>
    </lineage>
</organism>
<feature type="signal peptide" evidence="1">
    <location>
        <begin position="1"/>
        <end position="28"/>
    </location>
</feature>
<dbReference type="AlphaFoldDB" id="A0A7X2Z6I6"/>
<evidence type="ECO:0000256" key="1">
    <source>
        <dbReference type="SAM" id="SignalP"/>
    </source>
</evidence>
<keyword evidence="1" id="KW-0732">Signal</keyword>